<feature type="binding site" evidence="6">
    <location>
        <position position="301"/>
    </location>
    <ligand>
        <name>Ca(2+)</name>
        <dbReference type="ChEBI" id="CHEBI:29108"/>
        <label>1</label>
    </ligand>
</feature>
<evidence type="ECO:0000256" key="6">
    <source>
        <dbReference type="PIRSR" id="PIRSR609118-1"/>
    </source>
</evidence>
<dbReference type="PRINTS" id="PR01814">
    <property type="entry name" value="ANNEXINPLANT"/>
</dbReference>
<dbReference type="InterPro" id="IPR001464">
    <property type="entry name" value="Annexin"/>
</dbReference>
<dbReference type="GO" id="GO:0009414">
    <property type="term" value="P:response to water deprivation"/>
    <property type="evidence" value="ECO:0007669"/>
    <property type="project" value="TreeGrafter"/>
</dbReference>
<feature type="binding site" evidence="6">
    <location>
        <position position="28"/>
    </location>
    <ligand>
        <name>Ca(2+)</name>
        <dbReference type="ChEBI" id="CHEBI:29108"/>
        <label>1</label>
    </ligand>
</feature>
<dbReference type="InterPro" id="IPR018252">
    <property type="entry name" value="Annexin_repeat_CS"/>
</dbReference>
<keyword evidence="9" id="KW-1185">Reference proteome</keyword>
<comment type="domain">
    <text evidence="7">A pair of annexin repeats may form one binding site for calcium and phospholipid.</text>
</comment>
<evidence type="ECO:0000256" key="1">
    <source>
        <dbReference type="ARBA" id="ARBA00022723"/>
    </source>
</evidence>
<keyword evidence="5 7" id="KW-0111">Calcium/phospholipid-binding</keyword>
<dbReference type="GO" id="GO:0009409">
    <property type="term" value="P:response to cold"/>
    <property type="evidence" value="ECO:0007669"/>
    <property type="project" value="TreeGrafter"/>
</dbReference>
<reference evidence="8" key="1">
    <citation type="submission" date="2023-02" db="EMBL/GenBank/DDBJ databases">
        <title>Genome of toxic invasive species Heracleum sosnowskyi carries increased number of genes despite the absence of recent whole-genome duplications.</title>
        <authorList>
            <person name="Schelkunov M."/>
            <person name="Shtratnikova V."/>
            <person name="Makarenko M."/>
            <person name="Klepikova A."/>
            <person name="Omelchenko D."/>
            <person name="Novikova G."/>
            <person name="Obukhova E."/>
            <person name="Bogdanov V."/>
            <person name="Penin A."/>
            <person name="Logacheva M."/>
        </authorList>
    </citation>
    <scope>NUCLEOTIDE SEQUENCE</scope>
    <source>
        <strain evidence="8">Hsosn_3</strain>
        <tissue evidence="8">Leaf</tissue>
    </source>
</reference>
<keyword evidence="1 6" id="KW-0479">Metal-binding</keyword>
<dbReference type="GO" id="GO:0005544">
    <property type="term" value="F:calcium-dependent phospholipid binding"/>
    <property type="evidence" value="ECO:0007669"/>
    <property type="project" value="UniProtKB-KW"/>
</dbReference>
<dbReference type="GO" id="GO:0009408">
    <property type="term" value="P:response to heat"/>
    <property type="evidence" value="ECO:0007669"/>
    <property type="project" value="TreeGrafter"/>
</dbReference>
<dbReference type="PROSITE" id="PS51897">
    <property type="entry name" value="ANNEXIN_2"/>
    <property type="match status" value="4"/>
</dbReference>
<dbReference type="FunFam" id="1.10.220.10:FF:000008">
    <property type="entry name" value="Annexin"/>
    <property type="match status" value="1"/>
</dbReference>
<evidence type="ECO:0000256" key="7">
    <source>
        <dbReference type="RuleBase" id="RU003540"/>
    </source>
</evidence>
<dbReference type="Proteomes" id="UP001237642">
    <property type="component" value="Unassembled WGS sequence"/>
</dbReference>
<evidence type="ECO:0000256" key="3">
    <source>
        <dbReference type="ARBA" id="ARBA00022837"/>
    </source>
</evidence>
<dbReference type="Gene3D" id="1.10.220.10">
    <property type="entry name" value="Annexin"/>
    <property type="match status" value="4"/>
</dbReference>
<dbReference type="SMART" id="SM00335">
    <property type="entry name" value="ANX"/>
    <property type="match status" value="4"/>
</dbReference>
<dbReference type="GO" id="GO:0005509">
    <property type="term" value="F:calcium ion binding"/>
    <property type="evidence" value="ECO:0007669"/>
    <property type="project" value="InterPro"/>
</dbReference>
<evidence type="ECO:0000256" key="2">
    <source>
        <dbReference type="ARBA" id="ARBA00022737"/>
    </source>
</evidence>
<name>A0AAD8N8W0_9APIA</name>
<dbReference type="PRINTS" id="PR00196">
    <property type="entry name" value="ANNEXIN"/>
</dbReference>
<dbReference type="EMBL" id="JAUIZM010000001">
    <property type="protein sequence ID" value="KAK1400999.1"/>
    <property type="molecule type" value="Genomic_DNA"/>
</dbReference>
<evidence type="ECO:0000313" key="9">
    <source>
        <dbReference type="Proteomes" id="UP001237642"/>
    </source>
</evidence>
<gene>
    <name evidence="8" type="ORF">POM88_000604</name>
</gene>
<accession>A0AAD8N8W0</accession>
<evidence type="ECO:0000256" key="4">
    <source>
        <dbReference type="ARBA" id="ARBA00023216"/>
    </source>
</evidence>
<organism evidence="8 9">
    <name type="scientific">Heracleum sosnowskyi</name>
    <dbReference type="NCBI Taxonomy" id="360622"/>
    <lineage>
        <taxon>Eukaryota</taxon>
        <taxon>Viridiplantae</taxon>
        <taxon>Streptophyta</taxon>
        <taxon>Embryophyta</taxon>
        <taxon>Tracheophyta</taxon>
        <taxon>Spermatophyta</taxon>
        <taxon>Magnoliopsida</taxon>
        <taxon>eudicotyledons</taxon>
        <taxon>Gunneridae</taxon>
        <taxon>Pentapetalae</taxon>
        <taxon>asterids</taxon>
        <taxon>campanulids</taxon>
        <taxon>Apiales</taxon>
        <taxon>Apiaceae</taxon>
        <taxon>Apioideae</taxon>
        <taxon>apioid superclade</taxon>
        <taxon>Tordylieae</taxon>
        <taxon>Tordyliinae</taxon>
        <taxon>Heracleum</taxon>
    </lineage>
</organism>
<comment type="similarity">
    <text evidence="7">Belongs to the annexin family.</text>
</comment>
<dbReference type="FunFam" id="1.10.220.10:FF:000006">
    <property type="entry name" value="Annexin"/>
    <property type="match status" value="1"/>
</dbReference>
<dbReference type="GO" id="GO:0005886">
    <property type="term" value="C:plasma membrane"/>
    <property type="evidence" value="ECO:0007669"/>
    <property type="project" value="TreeGrafter"/>
</dbReference>
<feature type="binding site" evidence="6">
    <location>
        <position position="302"/>
    </location>
    <ligand>
        <name>Ca(2+)</name>
        <dbReference type="ChEBI" id="CHEBI:29108"/>
        <label>1</label>
    </ligand>
</feature>
<evidence type="ECO:0000256" key="5">
    <source>
        <dbReference type="ARBA" id="ARBA00023302"/>
    </source>
</evidence>
<feature type="binding site" evidence="6">
    <location>
        <position position="26"/>
    </location>
    <ligand>
        <name>Ca(2+)</name>
        <dbReference type="ChEBI" id="CHEBI:29108"/>
        <label>1</label>
    </ligand>
</feature>
<keyword evidence="4 7" id="KW-0041">Annexin</keyword>
<feature type="binding site" evidence="6">
    <location>
        <position position="68"/>
    </location>
    <ligand>
        <name>Ca(2+)</name>
        <dbReference type="ChEBI" id="CHEBI:29108"/>
        <label>1</label>
    </ligand>
</feature>
<dbReference type="PROSITE" id="PS00223">
    <property type="entry name" value="ANNEXIN_1"/>
    <property type="match status" value="1"/>
</dbReference>
<dbReference type="InterPro" id="IPR037104">
    <property type="entry name" value="Annexin_sf"/>
</dbReference>
<dbReference type="FunFam" id="1.10.220.10:FF:000001">
    <property type="entry name" value="Annexin"/>
    <property type="match status" value="1"/>
</dbReference>
<reference evidence="8" key="2">
    <citation type="submission" date="2023-05" db="EMBL/GenBank/DDBJ databases">
        <authorList>
            <person name="Schelkunov M.I."/>
        </authorList>
    </citation>
    <scope>NUCLEOTIDE SEQUENCE</scope>
    <source>
        <strain evidence="8">Hsosn_3</strain>
        <tissue evidence="8">Leaf</tissue>
    </source>
</reference>
<feature type="binding site" evidence="6">
    <location>
        <position position="24"/>
    </location>
    <ligand>
        <name>Ca(2+)</name>
        <dbReference type="ChEBI" id="CHEBI:29108"/>
        <label>1</label>
    </ligand>
</feature>
<evidence type="ECO:0000313" key="8">
    <source>
        <dbReference type="EMBL" id="KAK1400999.1"/>
    </source>
</evidence>
<dbReference type="GO" id="GO:0005737">
    <property type="term" value="C:cytoplasm"/>
    <property type="evidence" value="ECO:0007669"/>
    <property type="project" value="TreeGrafter"/>
</dbReference>
<dbReference type="InterPro" id="IPR009118">
    <property type="entry name" value="AnnexinD_plant"/>
</dbReference>
<dbReference type="FunFam" id="1.10.220.10:FF:000009">
    <property type="entry name" value="Annexin"/>
    <property type="match status" value="1"/>
</dbReference>
<feature type="binding site" evidence="6">
    <location>
        <position position="257"/>
    </location>
    <ligand>
        <name>Ca(2+)</name>
        <dbReference type="ChEBI" id="CHEBI:29108"/>
        <label>2</label>
    </ligand>
</feature>
<proteinExistence type="inferred from homology"/>
<dbReference type="GO" id="GO:0001786">
    <property type="term" value="F:phosphatidylserine binding"/>
    <property type="evidence" value="ECO:0007669"/>
    <property type="project" value="TreeGrafter"/>
</dbReference>
<dbReference type="SUPFAM" id="SSF47874">
    <property type="entry name" value="Annexin"/>
    <property type="match status" value="1"/>
</dbReference>
<protein>
    <recommendedName>
        <fullName evidence="7">Annexin</fullName>
    </recommendedName>
</protein>
<dbReference type="InterPro" id="IPR018502">
    <property type="entry name" value="Annexin_repeat"/>
</dbReference>
<feature type="binding site" evidence="6">
    <location>
        <position position="261"/>
    </location>
    <ligand>
        <name>Ca(2+)</name>
        <dbReference type="ChEBI" id="CHEBI:29108"/>
        <label>1</label>
    </ligand>
</feature>
<dbReference type="PANTHER" id="PTHR10502:SF99">
    <property type="entry name" value="ANNEXIN D3"/>
    <property type="match status" value="1"/>
</dbReference>
<dbReference type="AlphaFoldDB" id="A0AAD8N8W0"/>
<comment type="caution">
    <text evidence="8">The sequence shown here is derived from an EMBL/GenBank/DDBJ whole genome shotgun (WGS) entry which is preliminary data.</text>
</comment>
<keyword evidence="3 6" id="KW-0106">Calcium</keyword>
<dbReference type="PANTHER" id="PTHR10502">
    <property type="entry name" value="ANNEXIN"/>
    <property type="match status" value="1"/>
</dbReference>
<sequence length="318" mass="36239">MGTLRVPDMLPSPYQDAERLHKAFEGWGTDEKGVIWILGHRNAEQRMKIRDTYEQLYNKSLITRLKSELSGDFLKAVILWTYDPSERDAKLANKALKSKKQGIRQLQVIVEIACAFSPHHLVAMRQAYCSMFDCSIEEDIVSCVSQPARKILVALVSSYRYDRQLVDTDVANNEAKILHEAIEEKQLDHDKVVRILSTRNVSQLKETFQCYNHNYGNTIEQDIKSCGNSILESILTVVIQCIESPHKHFAKVIRESIEGLGTDESSLTRAIVSRADIDMKKIKEEYQNLYKESMEDAVSGDTSGNYQDFLMTLLGSKL</sequence>
<dbReference type="Pfam" id="PF00191">
    <property type="entry name" value="Annexin"/>
    <property type="match status" value="4"/>
</dbReference>
<keyword evidence="2 7" id="KW-0677">Repeat</keyword>
<dbReference type="GO" id="GO:0009651">
    <property type="term" value="P:response to salt stress"/>
    <property type="evidence" value="ECO:0007669"/>
    <property type="project" value="TreeGrafter"/>
</dbReference>